<dbReference type="EC" id="2.7.13.3" evidence="2"/>
<dbReference type="InterPro" id="IPR036890">
    <property type="entry name" value="HATPase_C_sf"/>
</dbReference>
<dbReference type="InterPro" id="IPR003594">
    <property type="entry name" value="HATPase_dom"/>
</dbReference>
<name>A0A1G2PGR0_9BACT</name>
<evidence type="ECO:0000256" key="1">
    <source>
        <dbReference type="ARBA" id="ARBA00000085"/>
    </source>
</evidence>
<dbReference type="GO" id="GO:0000160">
    <property type="term" value="P:phosphorelay signal transduction system"/>
    <property type="evidence" value="ECO:0007669"/>
    <property type="project" value="UniProtKB-KW"/>
</dbReference>
<dbReference type="EMBL" id="MHSQ01000027">
    <property type="protein sequence ID" value="OHA46801.1"/>
    <property type="molecule type" value="Genomic_DNA"/>
</dbReference>
<evidence type="ECO:0000259" key="7">
    <source>
        <dbReference type="PROSITE" id="PS50109"/>
    </source>
</evidence>
<feature type="transmembrane region" description="Helical" evidence="6">
    <location>
        <begin position="187"/>
        <end position="207"/>
    </location>
</feature>
<feature type="transmembrane region" description="Helical" evidence="6">
    <location>
        <begin position="112"/>
        <end position="131"/>
    </location>
</feature>
<dbReference type="Gene3D" id="3.30.565.10">
    <property type="entry name" value="Histidine kinase-like ATPase, C-terminal domain"/>
    <property type="match status" value="1"/>
</dbReference>
<keyword evidence="6" id="KW-0812">Transmembrane</keyword>
<dbReference type="PROSITE" id="PS50109">
    <property type="entry name" value="HIS_KIN"/>
    <property type="match status" value="1"/>
</dbReference>
<feature type="transmembrane region" description="Helical" evidence="6">
    <location>
        <begin position="82"/>
        <end position="105"/>
    </location>
</feature>
<dbReference type="PANTHER" id="PTHR43711:SF1">
    <property type="entry name" value="HISTIDINE KINASE 1"/>
    <property type="match status" value="1"/>
</dbReference>
<reference evidence="8 9" key="1">
    <citation type="journal article" date="2016" name="Nat. Commun.">
        <title>Thousands of microbial genomes shed light on interconnected biogeochemical processes in an aquifer system.</title>
        <authorList>
            <person name="Anantharaman K."/>
            <person name="Brown C.T."/>
            <person name="Hug L.A."/>
            <person name="Sharon I."/>
            <person name="Castelle C.J."/>
            <person name="Probst A.J."/>
            <person name="Thomas B.C."/>
            <person name="Singh A."/>
            <person name="Wilkins M.J."/>
            <person name="Karaoz U."/>
            <person name="Brodie E.L."/>
            <person name="Williams K.H."/>
            <person name="Hubbard S.S."/>
            <person name="Banfield J.F."/>
        </authorList>
    </citation>
    <scope>NUCLEOTIDE SEQUENCE [LARGE SCALE GENOMIC DNA]</scope>
</reference>
<feature type="transmembrane region" description="Helical" evidence="6">
    <location>
        <begin position="54"/>
        <end position="76"/>
    </location>
</feature>
<evidence type="ECO:0000256" key="2">
    <source>
        <dbReference type="ARBA" id="ARBA00012438"/>
    </source>
</evidence>
<dbReference type="PANTHER" id="PTHR43711">
    <property type="entry name" value="TWO-COMPONENT HISTIDINE KINASE"/>
    <property type="match status" value="1"/>
</dbReference>
<dbReference type="Pfam" id="PF02518">
    <property type="entry name" value="HATPase_c"/>
    <property type="match status" value="1"/>
</dbReference>
<keyword evidence="4" id="KW-0418">Kinase</keyword>
<feature type="transmembrane region" description="Helical" evidence="6">
    <location>
        <begin position="271"/>
        <end position="292"/>
    </location>
</feature>
<dbReference type="CDD" id="cd00075">
    <property type="entry name" value="HATPase"/>
    <property type="match status" value="1"/>
</dbReference>
<keyword evidence="5" id="KW-0902">Two-component regulatory system</keyword>
<dbReference type="InterPro" id="IPR005467">
    <property type="entry name" value="His_kinase_dom"/>
</dbReference>
<feature type="transmembrane region" description="Helical" evidence="6">
    <location>
        <begin position="151"/>
        <end position="175"/>
    </location>
</feature>
<evidence type="ECO:0000256" key="6">
    <source>
        <dbReference type="SAM" id="Phobius"/>
    </source>
</evidence>
<comment type="caution">
    <text evidence="8">The sequence shown here is derived from an EMBL/GenBank/DDBJ whole genome shotgun (WGS) entry which is preliminary data.</text>
</comment>
<evidence type="ECO:0000313" key="9">
    <source>
        <dbReference type="Proteomes" id="UP000176965"/>
    </source>
</evidence>
<dbReference type="InterPro" id="IPR004358">
    <property type="entry name" value="Sig_transdc_His_kin-like_C"/>
</dbReference>
<dbReference type="InterPro" id="IPR050736">
    <property type="entry name" value="Sensor_HK_Regulatory"/>
</dbReference>
<proteinExistence type="predicted"/>
<feature type="transmembrane region" description="Helical" evidence="6">
    <location>
        <begin position="245"/>
        <end position="265"/>
    </location>
</feature>
<dbReference type="AlphaFoldDB" id="A0A1G2PGR0"/>
<dbReference type="SUPFAM" id="SSF55874">
    <property type="entry name" value="ATPase domain of HSP90 chaperone/DNA topoisomerase II/histidine kinase"/>
    <property type="match status" value="1"/>
</dbReference>
<keyword evidence="6" id="KW-1133">Transmembrane helix</keyword>
<protein>
    <recommendedName>
        <fullName evidence="2">histidine kinase</fullName>
        <ecNumber evidence="2">2.7.13.3</ecNumber>
    </recommendedName>
</protein>
<dbReference type="STRING" id="1802338.A2541_01310"/>
<gene>
    <name evidence="8" type="ORF">A2541_01310</name>
</gene>
<feature type="domain" description="Histidine kinase" evidence="7">
    <location>
        <begin position="318"/>
        <end position="548"/>
    </location>
</feature>
<dbReference type="GO" id="GO:0004673">
    <property type="term" value="F:protein histidine kinase activity"/>
    <property type="evidence" value="ECO:0007669"/>
    <property type="project" value="UniProtKB-EC"/>
</dbReference>
<accession>A0A1G2PGR0</accession>
<evidence type="ECO:0000256" key="4">
    <source>
        <dbReference type="ARBA" id="ARBA00022777"/>
    </source>
</evidence>
<dbReference type="PRINTS" id="PR00344">
    <property type="entry name" value="BCTRLSENSOR"/>
</dbReference>
<sequence>MYCTEIIKTTWLIFSSETPTLLYYSHIPTAFIAIFLGIFVFFSNRESISNKIFFALNIAYGSLIFLNLILWTNSYIPTIAFVWPFTQVLFVLIPVLSLYFFYVFMNKKDVGLVYKIIWSSIVIILTILASSKLNFSSFDATICEPITSKIVFIYQNIVFALVYIALIFSFIKKYLSKSLPKDERKELVFLFWGIFLFLVSFTITWQIAEAYDSFNTEQYGLFGMTLLLAVVSFLIVRFKAFDIKLIGAQALVWALIILIGSLFAYTDQAPFSMLVIIAITLVISAIVGLIIVRGVKREISLRESLEISNKGQENLIHIMNHQIKGFLGTARNIFAEFLTSDQSSIYGPLPELPEEATSALKVGLRTTTDGVRYVTDILRGSSASKGSLALEMKPMDTKVIVEELIVELQPLAKEWNVVLEGTVASCEYKIIGDHTQLKEVFKNLITNAIRHNDPDYKHKSAKVSLLRKGNKILFAVRDTGNGIAPEDRARMFTPGGMGQDALKHDVNSTGFGLSFVKSCVLSHNGIVDYKSNAPEKGTTFFVELPADLSK</sequence>
<keyword evidence="3" id="KW-0808">Transferase</keyword>
<evidence type="ECO:0000256" key="5">
    <source>
        <dbReference type="ARBA" id="ARBA00023012"/>
    </source>
</evidence>
<evidence type="ECO:0000256" key="3">
    <source>
        <dbReference type="ARBA" id="ARBA00022679"/>
    </source>
</evidence>
<dbReference type="SMART" id="SM00387">
    <property type="entry name" value="HATPase_c"/>
    <property type="match status" value="1"/>
</dbReference>
<feature type="transmembrane region" description="Helical" evidence="6">
    <location>
        <begin position="21"/>
        <end position="42"/>
    </location>
</feature>
<keyword evidence="6" id="KW-0472">Membrane</keyword>
<comment type="catalytic activity">
    <reaction evidence="1">
        <text>ATP + protein L-histidine = ADP + protein N-phospho-L-histidine.</text>
        <dbReference type="EC" id="2.7.13.3"/>
    </reaction>
</comment>
<dbReference type="Proteomes" id="UP000176965">
    <property type="component" value="Unassembled WGS sequence"/>
</dbReference>
<feature type="transmembrane region" description="Helical" evidence="6">
    <location>
        <begin position="219"/>
        <end position="238"/>
    </location>
</feature>
<evidence type="ECO:0000313" key="8">
    <source>
        <dbReference type="EMBL" id="OHA46801.1"/>
    </source>
</evidence>
<organism evidence="8 9">
    <name type="scientific">Candidatus Taylorbacteria bacterium RIFOXYD2_FULL_36_9</name>
    <dbReference type="NCBI Taxonomy" id="1802338"/>
    <lineage>
        <taxon>Bacteria</taxon>
        <taxon>Candidatus Tayloriibacteriota</taxon>
    </lineage>
</organism>